<name>A0A2I0U4V1_LIMLA</name>
<proteinExistence type="predicted"/>
<dbReference type="GO" id="GO:0003964">
    <property type="term" value="F:RNA-directed DNA polymerase activity"/>
    <property type="evidence" value="ECO:0007669"/>
    <property type="project" value="UniProtKB-KW"/>
</dbReference>
<protein>
    <submittedName>
        <fullName evidence="3">Rna-directed dna polymerase from mobile element jockey-like</fullName>
    </submittedName>
</protein>
<dbReference type="InterPro" id="IPR000477">
    <property type="entry name" value="RT_dom"/>
</dbReference>
<dbReference type="OrthoDB" id="416454at2759"/>
<evidence type="ECO:0000313" key="3">
    <source>
        <dbReference type="EMBL" id="PKU41096.1"/>
    </source>
</evidence>
<dbReference type="AlphaFoldDB" id="A0A2I0U4V1"/>
<dbReference type="SUPFAM" id="SSF56672">
    <property type="entry name" value="DNA/RNA polymerases"/>
    <property type="match status" value="1"/>
</dbReference>
<dbReference type="PRINTS" id="PR01345">
    <property type="entry name" value="CERVTRCPTASE"/>
</dbReference>
<evidence type="ECO:0000256" key="1">
    <source>
        <dbReference type="SAM" id="MobiDB-lite"/>
    </source>
</evidence>
<keyword evidence="3" id="KW-0548">Nucleotidyltransferase</keyword>
<organism evidence="3 4">
    <name type="scientific">Limosa lapponica baueri</name>
    <dbReference type="NCBI Taxonomy" id="1758121"/>
    <lineage>
        <taxon>Eukaryota</taxon>
        <taxon>Metazoa</taxon>
        <taxon>Chordata</taxon>
        <taxon>Craniata</taxon>
        <taxon>Vertebrata</taxon>
        <taxon>Euteleostomi</taxon>
        <taxon>Archelosauria</taxon>
        <taxon>Archosauria</taxon>
        <taxon>Dinosauria</taxon>
        <taxon>Saurischia</taxon>
        <taxon>Theropoda</taxon>
        <taxon>Coelurosauria</taxon>
        <taxon>Aves</taxon>
        <taxon>Neognathae</taxon>
        <taxon>Neoaves</taxon>
        <taxon>Charadriiformes</taxon>
        <taxon>Scolopacidae</taxon>
        <taxon>Limosa</taxon>
    </lineage>
</organism>
<sequence>MLDLVLTDKEGLVGNVKLKGSLGCSDREMVEFTILRAARRVCKKLTTLDFGRPDFGLWRDLIGRVPCEKVQEGRGAQDSWLVFKDHLLQAQERGISKKKKSGKKAGRPAWINKELLAKLKTKKEAYRGWKQGWVDWVEYRETVQVVRNQIRQAKAQTELTLARYIKDNKKNFYKYIRDKGKTREDVGPLRKDTGDLATQDMEKAELLNDFFASVFTGKGSNHTTQVVEGKNRGYENEEPPTVGEDQVQDHLRNLKVHKSMGPDKMHPQDLRELADEVAKPLSIIFERSWQSGEVPTDWKRGNITLIFKKGKKKDPGNYRPVSLTSVPGNIMEQILLESLLRQVENKEVTGDSQHGFTKGKSCLTNLVAFYDIATTLVEKGRATDIIYLDLCKAFDTVSHNILSSKLESHRFDGWTTQWIRNWLDGRTQRVAVNGSMSNWWPVTSGVLQRLVLGPVQLNIFVGDMDSGIECTFSKFADDTKLCGALDTLEGRGAIQRDLDRLKRWARVNLMKFNQAKCKALHLGHSNPRHKYRLGGEWRESSPEEKDLGVLVDEKLNMSQLCTLVAQKANHILGCIKTSIASRSREVILPLYSALVRPHLEYCVQLWSPQHRKDMDLLERVQRRATKMIRGLENPSYEDRLRELGLFSLDKRRLWRDLIADFQYLKGAYRRAGEGLFVRKCSDKMRGNAFKLKEG</sequence>
<dbReference type="PROSITE" id="PS50878">
    <property type="entry name" value="RT_POL"/>
    <property type="match status" value="1"/>
</dbReference>
<dbReference type="PANTHER" id="PTHR33332">
    <property type="entry name" value="REVERSE TRANSCRIPTASE DOMAIN-CONTAINING PROTEIN"/>
    <property type="match status" value="1"/>
</dbReference>
<keyword evidence="4" id="KW-1185">Reference proteome</keyword>
<dbReference type="InterPro" id="IPR043502">
    <property type="entry name" value="DNA/RNA_pol_sf"/>
</dbReference>
<dbReference type="CDD" id="cd01650">
    <property type="entry name" value="RT_nLTR_like"/>
    <property type="match status" value="1"/>
</dbReference>
<reference evidence="4" key="2">
    <citation type="submission" date="2017-12" db="EMBL/GenBank/DDBJ databases">
        <title>Genome sequence of the Bar-tailed Godwit (Limosa lapponica baueri).</title>
        <authorList>
            <person name="Lima N.C.B."/>
            <person name="Parody-Merino A.M."/>
            <person name="Battley P.F."/>
            <person name="Fidler A.E."/>
            <person name="Prosdocimi F."/>
        </authorList>
    </citation>
    <scope>NUCLEOTIDE SEQUENCE [LARGE SCALE GENOMIC DNA]</scope>
</reference>
<feature type="region of interest" description="Disordered" evidence="1">
    <location>
        <begin position="221"/>
        <end position="243"/>
    </location>
</feature>
<feature type="domain" description="Reverse transcriptase" evidence="2">
    <location>
        <begin position="287"/>
        <end position="551"/>
    </location>
</feature>
<keyword evidence="3" id="KW-0695">RNA-directed DNA polymerase</keyword>
<reference evidence="4" key="1">
    <citation type="submission" date="2017-11" db="EMBL/GenBank/DDBJ databases">
        <authorList>
            <person name="Lima N.C."/>
            <person name="Parody-Merino A.M."/>
            <person name="Battley P.F."/>
            <person name="Fidler A.E."/>
            <person name="Prosdocimi F."/>
        </authorList>
    </citation>
    <scope>NUCLEOTIDE SEQUENCE [LARGE SCALE GENOMIC DNA]</scope>
</reference>
<evidence type="ECO:0000313" key="4">
    <source>
        <dbReference type="Proteomes" id="UP000233556"/>
    </source>
</evidence>
<dbReference type="EMBL" id="KZ506166">
    <property type="protein sequence ID" value="PKU41096.1"/>
    <property type="molecule type" value="Genomic_DNA"/>
</dbReference>
<gene>
    <name evidence="3" type="ORF">llap_8607</name>
</gene>
<keyword evidence="3" id="KW-0808">Transferase</keyword>
<accession>A0A2I0U4V1</accession>
<evidence type="ECO:0000259" key="2">
    <source>
        <dbReference type="PROSITE" id="PS50878"/>
    </source>
</evidence>
<dbReference type="Pfam" id="PF00078">
    <property type="entry name" value="RVT_1"/>
    <property type="match status" value="1"/>
</dbReference>
<dbReference type="Proteomes" id="UP000233556">
    <property type="component" value="Unassembled WGS sequence"/>
</dbReference>